<evidence type="ECO:0000256" key="3">
    <source>
        <dbReference type="ARBA" id="ARBA00023136"/>
    </source>
</evidence>
<dbReference type="PANTHER" id="PTHR45738">
    <property type="entry name" value="POLYPHOSPHOINOSITIDE PHOSPHATASE"/>
    <property type="match status" value="1"/>
</dbReference>
<reference evidence="6" key="1">
    <citation type="submission" date="2022-07" db="EMBL/GenBank/DDBJ databases">
        <title>Phylogenomic reconstructions and comparative analyses of Kickxellomycotina fungi.</title>
        <authorList>
            <person name="Reynolds N.K."/>
            <person name="Stajich J.E."/>
            <person name="Barry K."/>
            <person name="Grigoriev I.V."/>
            <person name="Crous P."/>
            <person name="Smith M.E."/>
        </authorList>
    </citation>
    <scope>NUCLEOTIDE SEQUENCE</scope>
    <source>
        <strain evidence="6">NRRL 3115</strain>
    </source>
</reference>
<sequence>MSNSNTEFPLQRPSVILTNFDIYENKTQLYIIGSNESEGHYRVLRVNRTTGDIKQMVEDDNISHSRDSIQKLVSDIQTKGVKLLVAGVCAILGFVRFTKGCYISIITKRRPVALLGGHYVYHVEDTRLLSIVYKPERSDAEEKCISRFKNVDLTKNFYYSHTYDITRTLQKNVQTNRKSKSTSCSKFLSKNKHGEKDGKQYYHSMFVWNYQLICNSTKAVGISAEWTVALIHGYVDQSRLSIFGRDVYITLIARRSRIFAGVRYLKRGINDAGYVANDVETEQIVNTMELTSFDMPYNKPFSNPNYTAYVQHRGSIPLFWSQETSGIAPKPPIEINVHDPYFVEAGRHFDNLFHRYGTPIIALNLIKTKERAKRESVLGEEYSEGLHYLNQFLPRGKKIRYLAWDMSRAKKNRQEDVLAILEVIAEETLTLTGFFHNGSELYSNYLKKRGAGDTRPLRTEMRRQTGVVRSNCIDCLDRTNAAQSIIGKVALAHQLFELGQIDEPFLSFNTDAAMIIEEMYYDLGNTIALQYGGSHLVNTVQTYRRNTNWRSHSRDIVESLRRYYSNSLLDMERQEAITHFVEKCLFSECSQYDSQSREDRASDDGNSGDLNDIPAIADHSSKTVINRPNQVGKPVFRRWWTTLGEDEEDSENIHDVRSSDPLCGYEDCTPGLHHIDKEDSTGEEKDGYWSEYYRPHEYTSFDDFFIGNLNSSASLYPNTDIQNIPSPFSDRGGRERRSAGGRVRRYVHQKPKWLKSEYDEYSDPTQVSREDIYNKVCAKATAPPVTQPMEIGGWITDGVSSALQEPRVSQVELEEYEKYVHQFDDLKQWIVPSSNVLYSDYIKNRQDSIPVNSFDMKMVENSSLDYARHTAASLKQQSNSLFGPLKIGTASPTAKYLFNPDAEQRLQTPVPRRSVQLLHAPHSATASRSHLYRLFGLGDIPAQENISERPKLNRHRSNTASHERGTLWSLWQQNGVSEASRSGSIFGKHATYLTPTSVAIAPRASFDVNDRTDNMLNDSPTLNHIKFRDRSRSLDLTNFGAVKFPLIATGADDTDASGAALVPEPRITEADLRIYQDYVRMRKAFGS</sequence>
<dbReference type="OrthoDB" id="405996at2759"/>
<dbReference type="GO" id="GO:0046856">
    <property type="term" value="P:phosphatidylinositol dephosphorylation"/>
    <property type="evidence" value="ECO:0007669"/>
    <property type="project" value="InterPro"/>
</dbReference>
<organism evidence="6 7">
    <name type="scientific">Coemansia spiralis</name>
    <dbReference type="NCBI Taxonomy" id="417178"/>
    <lineage>
        <taxon>Eukaryota</taxon>
        <taxon>Fungi</taxon>
        <taxon>Fungi incertae sedis</taxon>
        <taxon>Zoopagomycota</taxon>
        <taxon>Kickxellomycotina</taxon>
        <taxon>Kickxellomycetes</taxon>
        <taxon>Kickxellales</taxon>
        <taxon>Kickxellaceae</taxon>
        <taxon>Coemansia</taxon>
    </lineage>
</organism>
<keyword evidence="2" id="KW-0378">Hydrolase</keyword>
<gene>
    <name evidence="6" type="primary">FIG4</name>
    <name evidence="6" type="ORF">GGI25_004274</name>
</gene>
<dbReference type="EMBL" id="JANBTW010000055">
    <property type="protein sequence ID" value="KAJ2674622.1"/>
    <property type="molecule type" value="Genomic_DNA"/>
</dbReference>
<evidence type="ECO:0000259" key="5">
    <source>
        <dbReference type="PROSITE" id="PS50275"/>
    </source>
</evidence>
<dbReference type="PROSITE" id="PS50275">
    <property type="entry name" value="SAC"/>
    <property type="match status" value="1"/>
</dbReference>
<evidence type="ECO:0000313" key="7">
    <source>
        <dbReference type="Proteomes" id="UP001151518"/>
    </source>
</evidence>
<proteinExistence type="predicted"/>
<dbReference type="Pfam" id="PF02383">
    <property type="entry name" value="Syja_N"/>
    <property type="match status" value="1"/>
</dbReference>
<dbReference type="PANTHER" id="PTHR45738:SF5">
    <property type="entry name" value="POLYPHOSPHOINOSITIDE PHOSPHATASE"/>
    <property type="match status" value="1"/>
</dbReference>
<dbReference type="InterPro" id="IPR043573">
    <property type="entry name" value="Fig4-like"/>
</dbReference>
<feature type="region of interest" description="Disordered" evidence="4">
    <location>
        <begin position="722"/>
        <end position="741"/>
    </location>
</feature>
<dbReference type="GO" id="GO:0043813">
    <property type="term" value="F:phosphatidylinositol-3,5-bisphosphate 5-phosphatase activity"/>
    <property type="evidence" value="ECO:0007669"/>
    <property type="project" value="InterPro"/>
</dbReference>
<name>A0A9W8KWT1_9FUNG</name>
<protein>
    <submittedName>
        <fullName evidence="6">Phosphatidylinositol-3,5-bisphosphate 5-phosphatase</fullName>
    </submittedName>
</protein>
<comment type="subcellular location">
    <subcellularLocation>
        <location evidence="1">Endomembrane system</location>
    </subcellularLocation>
</comment>
<feature type="domain" description="SAC" evidence="5">
    <location>
        <begin position="148"/>
        <end position="533"/>
    </location>
</feature>
<evidence type="ECO:0000256" key="4">
    <source>
        <dbReference type="SAM" id="MobiDB-lite"/>
    </source>
</evidence>
<accession>A0A9W8KWT1</accession>
<dbReference type="GO" id="GO:0012505">
    <property type="term" value="C:endomembrane system"/>
    <property type="evidence" value="ECO:0007669"/>
    <property type="project" value="UniProtKB-SubCell"/>
</dbReference>
<keyword evidence="3" id="KW-0472">Membrane</keyword>
<comment type="caution">
    <text evidence="6">The sequence shown here is derived from an EMBL/GenBank/DDBJ whole genome shotgun (WGS) entry which is preliminary data.</text>
</comment>
<evidence type="ECO:0000256" key="2">
    <source>
        <dbReference type="ARBA" id="ARBA00022801"/>
    </source>
</evidence>
<dbReference type="InterPro" id="IPR002013">
    <property type="entry name" value="SAC_dom"/>
</dbReference>
<evidence type="ECO:0000256" key="1">
    <source>
        <dbReference type="ARBA" id="ARBA00004308"/>
    </source>
</evidence>
<dbReference type="Proteomes" id="UP001151518">
    <property type="component" value="Unassembled WGS sequence"/>
</dbReference>
<evidence type="ECO:0000313" key="6">
    <source>
        <dbReference type="EMBL" id="KAJ2674622.1"/>
    </source>
</evidence>
<dbReference type="AlphaFoldDB" id="A0A9W8KWT1"/>